<evidence type="ECO:0000256" key="1">
    <source>
        <dbReference type="ARBA" id="ARBA00006917"/>
    </source>
</evidence>
<feature type="repeat" description="WD" evidence="4">
    <location>
        <begin position="198"/>
        <end position="239"/>
    </location>
</feature>
<evidence type="ECO:0000256" key="4">
    <source>
        <dbReference type="PROSITE-ProRule" id="PRU00221"/>
    </source>
</evidence>
<reference evidence="6" key="2">
    <citation type="journal article" date="2019" name="Gigascience">
        <title>High-quality Schistosoma haematobium genome achieved by single-molecule and long-range sequencing.</title>
        <authorList>
            <person name="Stroehlein A.J."/>
            <person name="Korhonen P.K."/>
            <person name="Chong T.M."/>
            <person name="Lim Y.L."/>
            <person name="Chan K.G."/>
            <person name="Webster B."/>
            <person name="Rollinson D."/>
            <person name="Brindley P.J."/>
            <person name="Gasser R.B."/>
            <person name="Young N.D."/>
        </authorList>
    </citation>
    <scope>NUCLEOTIDE SEQUENCE</scope>
</reference>
<feature type="region of interest" description="Disordered" evidence="5">
    <location>
        <begin position="694"/>
        <end position="738"/>
    </location>
</feature>
<dbReference type="EMBL" id="KL251667">
    <property type="protein sequence ID" value="KGB40977.1"/>
    <property type="molecule type" value="Genomic_DNA"/>
</dbReference>
<keyword evidence="2 4" id="KW-0853">WD repeat</keyword>
<evidence type="ECO:0000313" key="8">
    <source>
        <dbReference type="Proteomes" id="UP000471633"/>
    </source>
</evidence>
<evidence type="ECO:0000313" key="7">
    <source>
        <dbReference type="EMBL" id="KGB40977.1"/>
    </source>
</evidence>
<dbReference type="Pfam" id="PF00400">
    <property type="entry name" value="WD40"/>
    <property type="match status" value="4"/>
</dbReference>
<dbReference type="PROSITE" id="PS00678">
    <property type="entry name" value="WD_REPEATS_1"/>
    <property type="match status" value="1"/>
</dbReference>
<dbReference type="GeneID" id="24596646"/>
<feature type="region of interest" description="Disordered" evidence="5">
    <location>
        <begin position="854"/>
        <end position="892"/>
    </location>
</feature>
<dbReference type="SUPFAM" id="SSF50978">
    <property type="entry name" value="WD40 repeat-like"/>
    <property type="match status" value="1"/>
</dbReference>
<dbReference type="InterPro" id="IPR001680">
    <property type="entry name" value="WD40_rpt"/>
</dbReference>
<evidence type="ECO:0000256" key="2">
    <source>
        <dbReference type="ARBA" id="ARBA00022574"/>
    </source>
</evidence>
<dbReference type="PRINTS" id="PR00320">
    <property type="entry name" value="GPROTEINBRPT"/>
</dbReference>
<evidence type="ECO:0000256" key="5">
    <source>
        <dbReference type="SAM" id="MobiDB-lite"/>
    </source>
</evidence>
<organism evidence="7">
    <name type="scientific">Schistosoma haematobium</name>
    <name type="common">Blood fluke</name>
    <dbReference type="NCBI Taxonomy" id="6185"/>
    <lineage>
        <taxon>Eukaryota</taxon>
        <taxon>Metazoa</taxon>
        <taxon>Spiralia</taxon>
        <taxon>Lophotrochozoa</taxon>
        <taxon>Platyhelminthes</taxon>
        <taxon>Trematoda</taxon>
        <taxon>Digenea</taxon>
        <taxon>Strigeidida</taxon>
        <taxon>Schistosomatoidea</taxon>
        <taxon>Schistosomatidae</taxon>
        <taxon>Schistosoma</taxon>
    </lineage>
</organism>
<dbReference type="InterPro" id="IPR019775">
    <property type="entry name" value="WD40_repeat_CS"/>
</dbReference>
<dbReference type="CTD" id="24596646"/>
<dbReference type="InterPro" id="IPR020472">
    <property type="entry name" value="WD40_PAC1"/>
</dbReference>
<proteinExistence type="inferred from homology"/>
<dbReference type="CDD" id="cd00200">
    <property type="entry name" value="WD40"/>
    <property type="match status" value="1"/>
</dbReference>
<dbReference type="PANTHER" id="PTHR19862">
    <property type="entry name" value="WD REPEAT-CONTAINING PROTEIN 48"/>
    <property type="match status" value="1"/>
</dbReference>
<accession>A0A095A2B3</accession>
<protein>
    <submittedName>
        <fullName evidence="6">Lysophospholipase D gdpd1</fullName>
    </submittedName>
    <submittedName>
        <fullName evidence="7">WD repeat-containing protein 48</fullName>
    </submittedName>
</protein>
<evidence type="ECO:0000313" key="6">
    <source>
        <dbReference type="EMBL" id="KAH9581200.1"/>
    </source>
</evidence>
<reference evidence="6" key="4">
    <citation type="journal article" date="2022" name="PLoS Pathog.">
        <title>Chromosome-level genome of Schistosoma haematobium underpins genome-wide explorations of molecular variation.</title>
        <authorList>
            <person name="Stroehlein A.J."/>
            <person name="Korhonen P.K."/>
            <person name="Lee V.V."/>
            <person name="Ralph S.A."/>
            <person name="Mentink-Kane M."/>
            <person name="You H."/>
            <person name="McManus D.P."/>
            <person name="Tchuente L.T."/>
            <person name="Stothard J.R."/>
            <person name="Kaur P."/>
            <person name="Dudchenko O."/>
            <person name="Aiden E.L."/>
            <person name="Yang B."/>
            <person name="Yang H."/>
            <person name="Emery A.M."/>
            <person name="Webster B.L."/>
            <person name="Brindley P.J."/>
            <person name="Rollinson D."/>
            <person name="Chang B.C.H."/>
            <person name="Gasser R.B."/>
            <person name="Young N.D."/>
        </authorList>
    </citation>
    <scope>NUCLEOTIDE SEQUENCE</scope>
</reference>
<feature type="compositionally biased region" description="Polar residues" evidence="5">
    <location>
        <begin position="718"/>
        <end position="731"/>
    </location>
</feature>
<keyword evidence="3" id="KW-0677">Repeat</keyword>
<evidence type="ECO:0000256" key="3">
    <source>
        <dbReference type="ARBA" id="ARBA00022737"/>
    </source>
</evidence>
<feature type="repeat" description="WD" evidence="4">
    <location>
        <begin position="63"/>
        <end position="104"/>
    </location>
</feature>
<dbReference type="PROSITE" id="PS50082">
    <property type="entry name" value="WD_REPEATS_2"/>
    <property type="match status" value="5"/>
</dbReference>
<feature type="compositionally biased region" description="Low complexity" evidence="5">
    <location>
        <begin position="879"/>
        <end position="892"/>
    </location>
</feature>
<keyword evidence="8" id="KW-1185">Reference proteome</keyword>
<reference evidence="7" key="1">
    <citation type="journal article" date="2012" name="Nat. Genet.">
        <title>Whole-genome sequence of Schistosoma haematobium.</title>
        <authorList>
            <person name="Young N.D."/>
            <person name="Jex A.R."/>
            <person name="Li B."/>
            <person name="Liu S."/>
            <person name="Yang L."/>
            <person name="Xiong Z."/>
            <person name="Li Y."/>
            <person name="Cantacessi C."/>
            <person name="Hall R.S."/>
            <person name="Xu X."/>
            <person name="Chen F."/>
            <person name="Wu X."/>
            <person name="Zerlotini A."/>
            <person name="Oliveira G."/>
            <person name="Hofmann A."/>
            <person name="Zhang G."/>
            <person name="Fang X."/>
            <person name="Kang Y."/>
            <person name="Campbell B.E."/>
            <person name="Loukas A."/>
            <person name="Ranganathan S."/>
            <person name="Rollinson D."/>
            <person name="Rinaldi G."/>
            <person name="Brindley P.J."/>
            <person name="Yang H."/>
            <person name="Wang J."/>
            <person name="Wang J."/>
            <person name="Gasser R.B."/>
        </authorList>
    </citation>
    <scope>NUCLEOTIDE SEQUENCE [LARGE SCALE GENOMIC DNA]</scope>
</reference>
<dbReference type="SMART" id="SM00320">
    <property type="entry name" value="WD40"/>
    <property type="match status" value="7"/>
</dbReference>
<reference evidence="6" key="3">
    <citation type="submission" date="2021-06" db="EMBL/GenBank/DDBJ databases">
        <title>Chromosome-level genome assembly for S. haematobium.</title>
        <authorList>
            <person name="Stroehlein A.J."/>
        </authorList>
    </citation>
    <scope>NUCLEOTIDE SEQUENCE</scope>
</reference>
<dbReference type="AlphaFoldDB" id="A0A095A2B3"/>
<dbReference type="RefSeq" id="XP_051065361.1">
    <property type="nucleotide sequence ID" value="XM_051219438.1"/>
</dbReference>
<dbReference type="InterPro" id="IPR015943">
    <property type="entry name" value="WD40/YVTN_repeat-like_dom_sf"/>
</dbReference>
<feature type="compositionally biased region" description="Low complexity" evidence="5">
    <location>
        <begin position="857"/>
        <end position="869"/>
    </location>
</feature>
<dbReference type="PROSITE" id="PS50294">
    <property type="entry name" value="WD_REPEATS_REGION"/>
    <property type="match status" value="3"/>
</dbReference>
<feature type="repeat" description="WD" evidence="4">
    <location>
        <begin position="19"/>
        <end position="60"/>
    </location>
</feature>
<dbReference type="Pfam" id="PF11816">
    <property type="entry name" value="DUF3337"/>
    <property type="match status" value="1"/>
</dbReference>
<gene>
    <name evidence="6" type="primary">GDPD1_5</name>
    <name evidence="6" type="ORF">MS3_00011029</name>
    <name evidence="7" type="ORF">MS3_09470</name>
</gene>
<dbReference type="GO" id="GO:0043130">
    <property type="term" value="F:ubiquitin binding"/>
    <property type="evidence" value="ECO:0007669"/>
    <property type="project" value="TreeGrafter"/>
</dbReference>
<dbReference type="EMBL" id="AMPZ03000006">
    <property type="protein sequence ID" value="KAH9581200.1"/>
    <property type="molecule type" value="Genomic_DNA"/>
</dbReference>
<feature type="repeat" description="WD" evidence="4">
    <location>
        <begin position="156"/>
        <end position="188"/>
    </location>
</feature>
<dbReference type="PANTHER" id="PTHR19862:SF14">
    <property type="entry name" value="WD REPEAT-CONTAINING PROTEIN 48"/>
    <property type="match status" value="1"/>
</dbReference>
<dbReference type="Proteomes" id="UP000471633">
    <property type="component" value="Unassembled WGS sequence"/>
</dbReference>
<dbReference type="InterPro" id="IPR036322">
    <property type="entry name" value="WD40_repeat_dom_sf"/>
</dbReference>
<dbReference type="Gene3D" id="2.130.10.10">
    <property type="entry name" value="YVTN repeat-like/Quinoprotein amine dehydrogenase"/>
    <property type="match status" value="2"/>
</dbReference>
<comment type="similarity">
    <text evidence="1">Belongs to the WD repeat WDR48 family.</text>
</comment>
<sequence length="892" mass="99255">MNACRKKGRLSFFIRAEIEPKNRSGVNSLQYDPCTDRLFTAGRDSIIRVWNTKRQSDPLVHTMEHHADWVTDIVLCCGGKNLISASNDTTVKVWNATKGFCMSTLGTHKDYVRVLAYAQHREEVASAGLDGAIFLWDIRTLTALTPTNNTVETRPLTTNDESTYSLAMNPSGTVIVAGGPYKRIWVWDPRSRSKPFDLRSHTDSIRALAVRPNGEEIISGSSDGTIKIWSLGMQRCTDTIRTHSESVFTLQVNNNWSTVYSAGKDRKIWATDLHNPGNSTLIGEETDPVLKLLLHEGRSQSFLWSATCNTNVSRWLIKHHATGICSRPIVDHEHYSYHCENNTDIDHASTEKSIPMSKCSEFVSNPIFVSLPSNAHNNNNSSNALSDVFSHDPDHSSLPMDNNNDNNNIDKHNSSLSSKPDFVIKGGSPIVQFHICPEKRFILTKDNEGIVAVYDVLKASMIECLGVVSFEEEIKKREKLIYVPNWFIVDLKCGMPIIHLDEGDCLSAYINASDAGLLNEFNDPNYCYDTKINYGFVLLRSLFTRRLAASSSNTNTSNNGNNIDNVRNDLNADQILEIPGHTPIILSDGSGRPLDRFLARDASSFSVRLRRCNPEPKWIMEVVESCKLPKPVRIAFCLVPGVIEVDSQGQQRVVPMNSLKRDSLAANDVLLIRKVMEHVFQRLYKLADTLTMNGTLSSPPSPRSTRQNDDTGQAVPPKSSSYCDTTSNPQTPVMAPLNLPPETLQIDLARIIATASSNIPQPENIIEIWCGDQCLDPNMNLRSARHFYWKQSGDLVLSYLVTKENNTGNNYATTNTIDSNNNNSISSYLTNSLHNPTTVTSITTSIPSANIRKEDNINNFNGNGTDSNNLKNEHRETTSVASSSSSSMSIHN</sequence>
<dbReference type="InterPro" id="IPR021772">
    <property type="entry name" value="WDR48/Bun107"/>
</dbReference>
<dbReference type="GO" id="GO:0000724">
    <property type="term" value="P:double-strand break repair via homologous recombination"/>
    <property type="evidence" value="ECO:0007669"/>
    <property type="project" value="TreeGrafter"/>
</dbReference>
<dbReference type="KEGG" id="shx:MS3_00011029"/>
<dbReference type="STRING" id="6185.A0A095A2B3"/>
<feature type="repeat" description="WD" evidence="4">
    <location>
        <begin position="105"/>
        <end position="146"/>
    </location>
</feature>
<name>A0A095A2B3_SCHHA</name>
<dbReference type="InterPro" id="IPR051246">
    <property type="entry name" value="WDR48"/>
</dbReference>